<dbReference type="EMBL" id="BARW01024887">
    <property type="protein sequence ID" value="GAI97032.1"/>
    <property type="molecule type" value="Genomic_DNA"/>
</dbReference>
<organism evidence="1">
    <name type="scientific">marine sediment metagenome</name>
    <dbReference type="NCBI Taxonomy" id="412755"/>
    <lineage>
        <taxon>unclassified sequences</taxon>
        <taxon>metagenomes</taxon>
        <taxon>ecological metagenomes</taxon>
    </lineage>
</organism>
<dbReference type="AlphaFoldDB" id="X1SVG4"/>
<accession>X1SVG4</accession>
<evidence type="ECO:0008006" key="2">
    <source>
        <dbReference type="Google" id="ProtNLM"/>
    </source>
</evidence>
<evidence type="ECO:0000313" key="1">
    <source>
        <dbReference type="EMBL" id="GAI97032.1"/>
    </source>
</evidence>
<gene>
    <name evidence="1" type="ORF">S12H4_40925</name>
</gene>
<protein>
    <recommendedName>
        <fullName evidence="2">VCBS repeat-containing protein</fullName>
    </recommendedName>
</protein>
<comment type="caution">
    <text evidence="1">The sequence shown here is derived from an EMBL/GenBank/DDBJ whole genome shotgun (WGS) entry which is preliminary data.</text>
</comment>
<feature type="non-terminal residue" evidence="1">
    <location>
        <position position="1"/>
    </location>
</feature>
<proteinExistence type="predicted"/>
<name>X1SVG4_9ZZZZ</name>
<reference evidence="1" key="1">
    <citation type="journal article" date="2014" name="Front. Microbiol.">
        <title>High frequency of phylogenetically diverse reductive dehalogenase-homologous genes in deep subseafloor sedimentary metagenomes.</title>
        <authorList>
            <person name="Kawai M."/>
            <person name="Futagami T."/>
            <person name="Toyoda A."/>
            <person name="Takaki Y."/>
            <person name="Nishi S."/>
            <person name="Hori S."/>
            <person name="Arai W."/>
            <person name="Tsubouchi T."/>
            <person name="Morono Y."/>
            <person name="Uchiyama I."/>
            <person name="Ito T."/>
            <person name="Fujiyama A."/>
            <person name="Inagaki F."/>
            <person name="Takami H."/>
        </authorList>
    </citation>
    <scope>NUCLEOTIDE SEQUENCE</scope>
    <source>
        <strain evidence="1">Expedition CK06-06</strain>
    </source>
</reference>
<sequence>TITRRRSKILHSLALFSIIFLFLYTFSYSQEKISEEIILSEGALTDEQFFGEYTYRCYTGPPFRENIFQVYKGEELVYQSDIGYAYWLGEEEELFHPGDDITGDGIPNLVVMYSGGGNSSFNQSCYVFSLGDQFRLIQCLPEGKFVDINQDGKLDCIAYQPGFTFWHACHAGSPLPQIVYEYCDNEYLLAPALMYQPLPKEEEMNQIIEEVKNRCARAGQKVSFNRFSKS</sequence>
<dbReference type="InterPro" id="IPR028994">
    <property type="entry name" value="Integrin_alpha_N"/>
</dbReference>
<dbReference type="SUPFAM" id="SSF69318">
    <property type="entry name" value="Integrin alpha N-terminal domain"/>
    <property type="match status" value="1"/>
</dbReference>